<reference evidence="2" key="2">
    <citation type="submission" date="2019-02" db="EMBL/GenBank/DDBJ databases">
        <title>Opniocepnalus argus Var Kimnra genome.</title>
        <authorList>
            <person name="Zhou C."/>
            <person name="Xiao S."/>
        </authorList>
    </citation>
    <scope>NUCLEOTIDE SEQUENCE [LARGE SCALE GENOMIC DNA]</scope>
</reference>
<keyword evidence="2" id="KW-1185">Reference proteome</keyword>
<reference evidence="1 2" key="1">
    <citation type="submission" date="2019-02" db="EMBL/GenBank/DDBJ databases">
        <title>Opniocepnalus argus genome.</title>
        <authorList>
            <person name="Zhou C."/>
            <person name="Xiao S."/>
        </authorList>
    </citation>
    <scope>NUCLEOTIDE SEQUENCE [LARGE SCALE GENOMIC DNA]</scope>
    <source>
        <strain evidence="1">OARG1902GOOAL</strain>
        <tissue evidence="1">Muscle</tissue>
    </source>
</reference>
<dbReference type="Gene3D" id="1.10.10.10">
    <property type="entry name" value="Winged helix-like DNA-binding domain superfamily/Winged helix DNA-binding domain"/>
    <property type="match status" value="1"/>
</dbReference>
<evidence type="ECO:0000313" key="2">
    <source>
        <dbReference type="Proteomes" id="UP000503349"/>
    </source>
</evidence>
<sequence length="90" mass="10633">MKKKITDQHINGNGYKNISKQLNFPLTKVANMLKKLNDSRSVDHLPGCDHKRKCDPRLNKRVLMENKNPKDKEELFVQRQLSKKRTMYPL</sequence>
<dbReference type="AlphaFoldDB" id="A0A6G1QGC7"/>
<dbReference type="EMBL" id="CM015727">
    <property type="protein sequence ID" value="KAF3701494.1"/>
    <property type="molecule type" value="Genomic_DNA"/>
</dbReference>
<protein>
    <submittedName>
        <fullName evidence="1">Uncharacterized protein</fullName>
    </submittedName>
</protein>
<proteinExistence type="predicted"/>
<name>A0A6G1QGC7_CHAAH</name>
<gene>
    <name evidence="1" type="ORF">EXN66_Car017182</name>
</gene>
<accession>A0A6G1QGC7</accession>
<organism evidence="1 2">
    <name type="scientific">Channa argus</name>
    <name type="common">Northern snakehead</name>
    <name type="synonym">Ophicephalus argus</name>
    <dbReference type="NCBI Taxonomy" id="215402"/>
    <lineage>
        <taxon>Eukaryota</taxon>
        <taxon>Metazoa</taxon>
        <taxon>Chordata</taxon>
        <taxon>Craniata</taxon>
        <taxon>Vertebrata</taxon>
        <taxon>Euteleostomi</taxon>
        <taxon>Actinopterygii</taxon>
        <taxon>Neopterygii</taxon>
        <taxon>Teleostei</taxon>
        <taxon>Neoteleostei</taxon>
        <taxon>Acanthomorphata</taxon>
        <taxon>Anabantaria</taxon>
        <taxon>Anabantiformes</taxon>
        <taxon>Channoidei</taxon>
        <taxon>Channidae</taxon>
        <taxon>Channa</taxon>
    </lineage>
</organism>
<evidence type="ECO:0000313" key="1">
    <source>
        <dbReference type="EMBL" id="KAF3701494.1"/>
    </source>
</evidence>
<dbReference type="InterPro" id="IPR036388">
    <property type="entry name" value="WH-like_DNA-bd_sf"/>
</dbReference>
<dbReference type="Proteomes" id="UP000503349">
    <property type="component" value="Chromosome 16"/>
</dbReference>